<dbReference type="GO" id="GO:0004252">
    <property type="term" value="F:serine-type endopeptidase activity"/>
    <property type="evidence" value="ECO:0007669"/>
    <property type="project" value="InterPro"/>
</dbReference>
<keyword evidence="2" id="KW-1015">Disulfide bond</keyword>
<comment type="similarity">
    <text evidence="1">Belongs to the peptidase S1 family.</text>
</comment>
<evidence type="ECO:0000256" key="4">
    <source>
        <dbReference type="SAM" id="SignalP"/>
    </source>
</evidence>
<dbReference type="InterPro" id="IPR050430">
    <property type="entry name" value="Peptidase_S1"/>
</dbReference>
<dbReference type="InterPro" id="IPR018114">
    <property type="entry name" value="TRYPSIN_HIS"/>
</dbReference>
<dbReference type="InterPro" id="IPR001254">
    <property type="entry name" value="Trypsin_dom"/>
</dbReference>
<dbReference type="CDD" id="cd00190">
    <property type="entry name" value="Tryp_SPc"/>
    <property type="match status" value="1"/>
</dbReference>
<sequence length="260" mass="27031">MSPTRKTMPMRRLALFVTLCISAFAVALSAALPAQAIIGGQDAANPYSFMVSLQNEVDGHFCGGSLITPTWVVTAAHCVRGDEPADVDLRIGSLDTDSGGETRGVSQIVPHPAGEETYDIALLKLDEPASGAPIRIGTRPAEGSPARLIGWGCTTPTMGLPCSPPDVLQELDSQIRSSSVCASGAGPIDPVWEVCTGNPDTKAGPCRGDSGGPLLAPSGDAWLLLGAFNRMALYCDQGPGIYADVPAHRPWIESITGPLP</sequence>
<evidence type="ECO:0000313" key="6">
    <source>
        <dbReference type="EMBL" id="RBQ18593.1"/>
    </source>
</evidence>
<dbReference type="Pfam" id="PF00089">
    <property type="entry name" value="Trypsin"/>
    <property type="match status" value="1"/>
</dbReference>
<organism evidence="6 7">
    <name type="scientific">Spongiactinospora rosea</name>
    <dbReference type="NCBI Taxonomy" id="2248750"/>
    <lineage>
        <taxon>Bacteria</taxon>
        <taxon>Bacillati</taxon>
        <taxon>Actinomycetota</taxon>
        <taxon>Actinomycetes</taxon>
        <taxon>Streptosporangiales</taxon>
        <taxon>Streptosporangiaceae</taxon>
        <taxon>Spongiactinospora</taxon>
    </lineage>
</organism>
<dbReference type="FunFam" id="2.40.10.10:FF:000068">
    <property type="entry name" value="transmembrane protease serine 2"/>
    <property type="match status" value="1"/>
</dbReference>
<dbReference type="InterPro" id="IPR043504">
    <property type="entry name" value="Peptidase_S1_PA_chymotrypsin"/>
</dbReference>
<keyword evidence="7" id="KW-1185">Reference proteome</keyword>
<evidence type="ECO:0000313" key="7">
    <source>
        <dbReference type="Proteomes" id="UP000253303"/>
    </source>
</evidence>
<name>A0A366LYG6_9ACTN</name>
<dbReference type="GO" id="GO:0006508">
    <property type="term" value="P:proteolysis"/>
    <property type="evidence" value="ECO:0007669"/>
    <property type="project" value="UniProtKB-KW"/>
</dbReference>
<dbReference type="InterPro" id="IPR009003">
    <property type="entry name" value="Peptidase_S1_PA"/>
</dbReference>
<protein>
    <submittedName>
        <fullName evidence="6">Serine protease</fullName>
    </submittedName>
</protein>
<proteinExistence type="inferred from homology"/>
<dbReference type="SUPFAM" id="SSF50494">
    <property type="entry name" value="Trypsin-like serine proteases"/>
    <property type="match status" value="1"/>
</dbReference>
<dbReference type="PANTHER" id="PTHR24276">
    <property type="entry name" value="POLYSERASE-RELATED"/>
    <property type="match status" value="1"/>
</dbReference>
<keyword evidence="3" id="KW-0720">Serine protease</keyword>
<evidence type="ECO:0000259" key="5">
    <source>
        <dbReference type="PROSITE" id="PS50240"/>
    </source>
</evidence>
<dbReference type="AlphaFoldDB" id="A0A366LYG6"/>
<dbReference type="PRINTS" id="PR00722">
    <property type="entry name" value="CHYMOTRYPSIN"/>
</dbReference>
<dbReference type="PROSITE" id="PS50240">
    <property type="entry name" value="TRYPSIN_DOM"/>
    <property type="match status" value="1"/>
</dbReference>
<accession>A0A366LYG6</accession>
<evidence type="ECO:0000256" key="3">
    <source>
        <dbReference type="RuleBase" id="RU363034"/>
    </source>
</evidence>
<comment type="caution">
    <text evidence="6">The sequence shown here is derived from an EMBL/GenBank/DDBJ whole genome shotgun (WGS) entry which is preliminary data.</text>
</comment>
<evidence type="ECO:0000256" key="1">
    <source>
        <dbReference type="ARBA" id="ARBA00007664"/>
    </source>
</evidence>
<keyword evidence="3" id="KW-0378">Hydrolase</keyword>
<keyword evidence="3 6" id="KW-0645">Protease</keyword>
<evidence type="ECO:0000256" key="2">
    <source>
        <dbReference type="ARBA" id="ARBA00023157"/>
    </source>
</evidence>
<dbReference type="PROSITE" id="PS00134">
    <property type="entry name" value="TRYPSIN_HIS"/>
    <property type="match status" value="1"/>
</dbReference>
<feature type="signal peptide" evidence="4">
    <location>
        <begin position="1"/>
        <end position="36"/>
    </location>
</feature>
<dbReference type="InterPro" id="IPR033116">
    <property type="entry name" value="TRYPSIN_SER"/>
</dbReference>
<dbReference type="Gene3D" id="2.40.10.10">
    <property type="entry name" value="Trypsin-like serine proteases"/>
    <property type="match status" value="1"/>
</dbReference>
<dbReference type="EMBL" id="QMEY01000007">
    <property type="protein sequence ID" value="RBQ18593.1"/>
    <property type="molecule type" value="Genomic_DNA"/>
</dbReference>
<feature type="domain" description="Peptidase S1" evidence="5">
    <location>
        <begin position="37"/>
        <end position="257"/>
    </location>
</feature>
<reference evidence="6 7" key="1">
    <citation type="submission" date="2018-06" db="EMBL/GenBank/DDBJ databases">
        <title>Sphaerisporangium craniellae sp. nov., isolated from a marine sponge in the South China Sea.</title>
        <authorList>
            <person name="Li L."/>
        </authorList>
    </citation>
    <scope>NUCLEOTIDE SEQUENCE [LARGE SCALE GENOMIC DNA]</scope>
    <source>
        <strain evidence="6 7">LHW63015</strain>
    </source>
</reference>
<feature type="chain" id="PRO_5016842243" evidence="4">
    <location>
        <begin position="37"/>
        <end position="260"/>
    </location>
</feature>
<dbReference type="SMART" id="SM00020">
    <property type="entry name" value="Tryp_SPc"/>
    <property type="match status" value="1"/>
</dbReference>
<dbReference type="Proteomes" id="UP000253303">
    <property type="component" value="Unassembled WGS sequence"/>
</dbReference>
<dbReference type="PROSITE" id="PS00135">
    <property type="entry name" value="TRYPSIN_SER"/>
    <property type="match status" value="1"/>
</dbReference>
<gene>
    <name evidence="6" type="ORF">DP939_19065</name>
</gene>
<dbReference type="InterPro" id="IPR001314">
    <property type="entry name" value="Peptidase_S1A"/>
</dbReference>
<keyword evidence="4" id="KW-0732">Signal</keyword>
<dbReference type="PANTHER" id="PTHR24276:SF98">
    <property type="entry name" value="FI18310P1-RELATED"/>
    <property type="match status" value="1"/>
</dbReference>